<accession>M1DRP0</accession>
<sequence length="153" mass="17224">MPQGPYIPTWVRQFYAAYGDLVHKGKKKASAFRLVKSVMVRGKEVGCNRNHINTVLDRAIGFAYSNEGLATTLSLDDLKGWLAPLISHTTPRWTEAGAPIEKKDLNIAARYWFEFINNSIMPSQNESILRHPKTACLGSIIARKTLNLRLIIE</sequence>
<evidence type="ECO:0000313" key="3">
    <source>
        <dbReference type="Proteomes" id="UP000011115"/>
    </source>
</evidence>
<feature type="domain" description="Putative plant transposon protein" evidence="1">
    <location>
        <begin position="3"/>
        <end position="152"/>
    </location>
</feature>
<dbReference type="AlphaFoldDB" id="M1DRP0"/>
<dbReference type="GO" id="GO:0009579">
    <property type="term" value="C:thylakoid"/>
    <property type="evidence" value="ECO:0000318"/>
    <property type="project" value="GO_Central"/>
</dbReference>
<dbReference type="Pfam" id="PF20167">
    <property type="entry name" value="Transposase_32"/>
    <property type="match status" value="1"/>
</dbReference>
<organism evidence="2 3">
    <name type="scientific">Solanum tuberosum</name>
    <name type="common">Potato</name>
    <dbReference type="NCBI Taxonomy" id="4113"/>
    <lineage>
        <taxon>Eukaryota</taxon>
        <taxon>Viridiplantae</taxon>
        <taxon>Streptophyta</taxon>
        <taxon>Embryophyta</taxon>
        <taxon>Tracheophyta</taxon>
        <taxon>Spermatophyta</taxon>
        <taxon>Magnoliopsida</taxon>
        <taxon>eudicotyledons</taxon>
        <taxon>Gunneridae</taxon>
        <taxon>Pentapetalae</taxon>
        <taxon>asterids</taxon>
        <taxon>lamiids</taxon>
        <taxon>Solanales</taxon>
        <taxon>Solanaceae</taxon>
        <taxon>Solanoideae</taxon>
        <taxon>Solaneae</taxon>
        <taxon>Solanum</taxon>
    </lineage>
</organism>
<dbReference type="PaxDb" id="4113-PGSC0003DMT400093310"/>
<reference evidence="2" key="2">
    <citation type="submission" date="2015-06" db="UniProtKB">
        <authorList>
            <consortium name="EnsemblPlants"/>
        </authorList>
    </citation>
    <scope>IDENTIFICATION</scope>
    <source>
        <strain evidence="2">DM1-3 516 R44</strain>
    </source>
</reference>
<dbReference type="EnsemblPlants" id="PGSC0003DMT400093310">
    <property type="protein sequence ID" value="PGSC0003DMT400093310"/>
    <property type="gene ID" value="PGSC0003DMG400042881"/>
</dbReference>
<evidence type="ECO:0000313" key="2">
    <source>
        <dbReference type="EnsemblPlants" id="PGSC0003DMT400093310"/>
    </source>
</evidence>
<dbReference type="PANTHER" id="PTHR33180">
    <property type="entry name" value="PHOTOSYSTEM II CP43 REACTION CENTER PROTEIN"/>
    <property type="match status" value="1"/>
</dbReference>
<dbReference type="PANTHER" id="PTHR33180:SF31">
    <property type="entry name" value="POLYPROTEIN PROTEIN"/>
    <property type="match status" value="1"/>
</dbReference>
<dbReference type="InParanoid" id="M1DRP0"/>
<dbReference type="HOGENOM" id="CLU_1889470_0_0_1"/>
<dbReference type="GO" id="GO:0009523">
    <property type="term" value="C:photosystem II"/>
    <property type="evidence" value="ECO:0000318"/>
    <property type="project" value="GO_Central"/>
</dbReference>
<reference evidence="3" key="1">
    <citation type="journal article" date="2011" name="Nature">
        <title>Genome sequence and analysis of the tuber crop potato.</title>
        <authorList>
            <consortium name="The Potato Genome Sequencing Consortium"/>
        </authorList>
    </citation>
    <scope>NUCLEOTIDE SEQUENCE [LARGE SCALE GENOMIC DNA]</scope>
    <source>
        <strain evidence="3">cv. DM1-3 516 R44</strain>
    </source>
</reference>
<dbReference type="InterPro" id="IPR046796">
    <property type="entry name" value="Transposase_32_dom"/>
</dbReference>
<dbReference type="Proteomes" id="UP000011115">
    <property type="component" value="Unassembled WGS sequence"/>
</dbReference>
<protein>
    <recommendedName>
        <fullName evidence="1">Putative plant transposon protein domain-containing protein</fullName>
    </recommendedName>
</protein>
<dbReference type="Gramene" id="PGSC0003DMT400093310">
    <property type="protein sequence ID" value="PGSC0003DMT400093310"/>
    <property type="gene ID" value="PGSC0003DMG400042881"/>
</dbReference>
<keyword evidence="3" id="KW-1185">Reference proteome</keyword>
<evidence type="ECO:0000259" key="1">
    <source>
        <dbReference type="Pfam" id="PF20167"/>
    </source>
</evidence>
<proteinExistence type="predicted"/>
<name>M1DRP0_SOLTU</name>